<comment type="caution">
    <text evidence="1">The sequence shown here is derived from an EMBL/GenBank/DDBJ whole genome shotgun (WGS) entry which is preliminary data.</text>
</comment>
<reference evidence="1 2" key="1">
    <citation type="submission" date="2018-06" db="EMBL/GenBank/DDBJ databases">
        <title>Comparative genomics reveals the genomic features of Rhizophagus irregularis, R. cerebriforme, R. diaphanum and Gigaspora rosea, and their symbiotic lifestyle signature.</title>
        <authorList>
            <person name="Morin E."/>
            <person name="San Clemente H."/>
            <person name="Chen E.C.H."/>
            <person name="De La Providencia I."/>
            <person name="Hainaut M."/>
            <person name="Kuo A."/>
            <person name="Kohler A."/>
            <person name="Murat C."/>
            <person name="Tang N."/>
            <person name="Roy S."/>
            <person name="Loubradou J."/>
            <person name="Henrissat B."/>
            <person name="Grigoriev I.V."/>
            <person name="Corradi N."/>
            <person name="Roux C."/>
            <person name="Martin F.M."/>
        </authorList>
    </citation>
    <scope>NUCLEOTIDE SEQUENCE [LARGE SCALE GENOMIC DNA]</scope>
    <source>
        <strain evidence="1 2">DAOM 227022</strain>
    </source>
</reference>
<keyword evidence="2" id="KW-1185">Reference proteome</keyword>
<name>A0A397T8E8_9GLOM</name>
<evidence type="ECO:0000313" key="1">
    <source>
        <dbReference type="EMBL" id="RIA92557.1"/>
    </source>
</evidence>
<dbReference type="EMBL" id="QKYT01000124">
    <property type="protein sequence ID" value="RIA92557.1"/>
    <property type="molecule type" value="Genomic_DNA"/>
</dbReference>
<dbReference type="STRING" id="658196.A0A397T8E8"/>
<proteinExistence type="predicted"/>
<sequence length="66" mass="7997">MLIAVRTALHYKREKMLEKYENEFEALKTLEDIYEKTKSNPYLKAKLEKYIITVQELLCEYTEHLV</sequence>
<dbReference type="Proteomes" id="UP000265703">
    <property type="component" value="Unassembled WGS sequence"/>
</dbReference>
<gene>
    <name evidence="1" type="ORF">C1645_820585</name>
</gene>
<protein>
    <submittedName>
        <fullName evidence="1">Uncharacterized protein</fullName>
    </submittedName>
</protein>
<organism evidence="1 2">
    <name type="scientific">Glomus cerebriforme</name>
    <dbReference type="NCBI Taxonomy" id="658196"/>
    <lineage>
        <taxon>Eukaryota</taxon>
        <taxon>Fungi</taxon>
        <taxon>Fungi incertae sedis</taxon>
        <taxon>Mucoromycota</taxon>
        <taxon>Glomeromycotina</taxon>
        <taxon>Glomeromycetes</taxon>
        <taxon>Glomerales</taxon>
        <taxon>Glomeraceae</taxon>
        <taxon>Glomus</taxon>
    </lineage>
</organism>
<evidence type="ECO:0000313" key="2">
    <source>
        <dbReference type="Proteomes" id="UP000265703"/>
    </source>
</evidence>
<dbReference type="AlphaFoldDB" id="A0A397T8E8"/>
<accession>A0A397T8E8</accession>
<dbReference type="OrthoDB" id="2443689at2759"/>